<evidence type="ECO:0000313" key="2">
    <source>
        <dbReference type="Proteomes" id="UP001293593"/>
    </source>
</evidence>
<accession>A0AAE1N8D7</accession>
<reference evidence="1" key="1">
    <citation type="submission" date="2023-10" db="EMBL/GenBank/DDBJ databases">
        <title>Chromosome-level genome of the transformable northern wattle, Acacia crassicarpa.</title>
        <authorList>
            <person name="Massaro I."/>
            <person name="Sinha N.R."/>
            <person name="Poethig S."/>
            <person name="Leichty A.R."/>
        </authorList>
    </citation>
    <scope>NUCLEOTIDE SEQUENCE</scope>
    <source>
        <strain evidence="1">Acra3RX</strain>
        <tissue evidence="1">Leaf</tissue>
    </source>
</reference>
<proteinExistence type="predicted"/>
<keyword evidence="2" id="KW-1185">Reference proteome</keyword>
<dbReference type="EMBL" id="JAWXYG010000001">
    <property type="protein sequence ID" value="KAK4285189.1"/>
    <property type="molecule type" value="Genomic_DNA"/>
</dbReference>
<organism evidence="1 2">
    <name type="scientific">Acacia crassicarpa</name>
    <name type="common">northern wattle</name>
    <dbReference type="NCBI Taxonomy" id="499986"/>
    <lineage>
        <taxon>Eukaryota</taxon>
        <taxon>Viridiplantae</taxon>
        <taxon>Streptophyta</taxon>
        <taxon>Embryophyta</taxon>
        <taxon>Tracheophyta</taxon>
        <taxon>Spermatophyta</taxon>
        <taxon>Magnoliopsida</taxon>
        <taxon>eudicotyledons</taxon>
        <taxon>Gunneridae</taxon>
        <taxon>Pentapetalae</taxon>
        <taxon>rosids</taxon>
        <taxon>fabids</taxon>
        <taxon>Fabales</taxon>
        <taxon>Fabaceae</taxon>
        <taxon>Caesalpinioideae</taxon>
        <taxon>mimosoid clade</taxon>
        <taxon>Acacieae</taxon>
        <taxon>Acacia</taxon>
    </lineage>
</organism>
<protein>
    <submittedName>
        <fullName evidence="1">Uncharacterized protein</fullName>
    </submittedName>
</protein>
<comment type="caution">
    <text evidence="1">The sequence shown here is derived from an EMBL/GenBank/DDBJ whole genome shotgun (WGS) entry which is preliminary data.</text>
</comment>
<name>A0AAE1N8D7_9FABA</name>
<dbReference type="Proteomes" id="UP001293593">
    <property type="component" value="Unassembled WGS sequence"/>
</dbReference>
<dbReference type="AlphaFoldDB" id="A0AAE1N8D7"/>
<gene>
    <name evidence="1" type="ORF">QN277_001919</name>
</gene>
<evidence type="ECO:0000313" key="1">
    <source>
        <dbReference type="EMBL" id="KAK4285189.1"/>
    </source>
</evidence>
<sequence>MFGKVVISSIFVLLLIVSYTIYEGDFTIRSHFALALNSSSPPCPEPDRPLRIYMYDLPCRFNIGMLVRNNSAKTPVTDQDWLPYPVNSGLRKQHSVEFWFFPYLINDERRWWSEVMNYGGGCELGFRHFQI</sequence>